<dbReference type="InterPro" id="IPR011251">
    <property type="entry name" value="Luciferase-like_dom"/>
</dbReference>
<dbReference type="AlphaFoldDB" id="A0A401Z131"/>
<keyword evidence="7" id="KW-1185">Reference proteome</keyword>
<evidence type="ECO:0000256" key="2">
    <source>
        <dbReference type="ARBA" id="ARBA00022643"/>
    </source>
</evidence>
<protein>
    <recommendedName>
        <fullName evidence="5">Luciferase-like domain-containing protein</fullName>
    </recommendedName>
</protein>
<accession>A0A401Z131</accession>
<gene>
    <name evidence="6" type="ORF">EHYA_08290</name>
</gene>
<keyword evidence="4" id="KW-0503">Monooxygenase</keyword>
<evidence type="ECO:0000313" key="7">
    <source>
        <dbReference type="Proteomes" id="UP000286931"/>
    </source>
</evidence>
<proteinExistence type="predicted"/>
<evidence type="ECO:0000313" key="6">
    <source>
        <dbReference type="EMBL" id="GCE00564.1"/>
    </source>
</evidence>
<feature type="domain" description="Luciferase-like" evidence="5">
    <location>
        <begin position="9"/>
        <end position="247"/>
    </location>
</feature>
<name>A0A401Z131_9ACTN</name>
<dbReference type="PANTHER" id="PTHR42847">
    <property type="entry name" value="ALKANESULFONATE MONOOXYGENASE"/>
    <property type="match status" value="1"/>
</dbReference>
<dbReference type="Pfam" id="PF00296">
    <property type="entry name" value="Bac_luciferase"/>
    <property type="match status" value="1"/>
</dbReference>
<evidence type="ECO:0000256" key="4">
    <source>
        <dbReference type="ARBA" id="ARBA00023033"/>
    </source>
</evidence>
<dbReference type="SUPFAM" id="SSF51679">
    <property type="entry name" value="Bacterial luciferase-like"/>
    <property type="match status" value="1"/>
</dbReference>
<dbReference type="Gene3D" id="3.20.20.30">
    <property type="entry name" value="Luciferase-like domain"/>
    <property type="match status" value="1"/>
</dbReference>
<comment type="caution">
    <text evidence="6">The sequence shown here is derived from an EMBL/GenBank/DDBJ whole genome shotgun (WGS) entry which is preliminary data.</text>
</comment>
<dbReference type="GO" id="GO:0046306">
    <property type="term" value="P:alkanesulfonate catabolic process"/>
    <property type="evidence" value="ECO:0007669"/>
    <property type="project" value="TreeGrafter"/>
</dbReference>
<evidence type="ECO:0000256" key="3">
    <source>
        <dbReference type="ARBA" id="ARBA00023002"/>
    </source>
</evidence>
<dbReference type="Proteomes" id="UP000286931">
    <property type="component" value="Unassembled WGS sequence"/>
</dbReference>
<dbReference type="PANTHER" id="PTHR42847:SF4">
    <property type="entry name" value="ALKANESULFONATE MONOOXYGENASE-RELATED"/>
    <property type="match status" value="1"/>
</dbReference>
<keyword evidence="2" id="KW-0288">FMN</keyword>
<dbReference type="InterPro" id="IPR036661">
    <property type="entry name" value="Luciferase-like_sf"/>
</dbReference>
<dbReference type="NCBIfam" id="TIGR03619">
    <property type="entry name" value="F420_Rv2161c"/>
    <property type="match status" value="1"/>
</dbReference>
<evidence type="ECO:0000256" key="1">
    <source>
        <dbReference type="ARBA" id="ARBA00022630"/>
    </source>
</evidence>
<keyword evidence="3" id="KW-0560">Oxidoreductase</keyword>
<sequence>MPAPRMILVLSENWTLTDPRDLPALVRMAVEAEDAGFDGVMVSEHIVLGPGSDADGLMANPREYALPGNQDPATPWPNSLLLLAAIAARTTRLRLIAAGVIAPLRHPLALAQQLATLDLLAEGRLVVQPIVSWHPPEYAALGVPFERRGRLLDEHLAAWEVLWRDTPASFAGEDYRFEDAYLVPKPYRESGPRLWIGGSSVHPALLRRLVRYGHGFHPLGRPTDAELTALRDALGAAGRDARALEMVGGIRPTFPDAHSPAPIALALESIPGQLARGFGTICVKPSQYTDDRTEVGALCRDIVRRVATM</sequence>
<dbReference type="GO" id="GO:0008726">
    <property type="term" value="F:alkanesulfonate monooxygenase activity"/>
    <property type="evidence" value="ECO:0007669"/>
    <property type="project" value="TreeGrafter"/>
</dbReference>
<dbReference type="InterPro" id="IPR019921">
    <property type="entry name" value="Lucif-like_OxRdtase_Rv2161c"/>
</dbReference>
<reference evidence="6 7" key="1">
    <citation type="submission" date="2018-12" db="EMBL/GenBank/DDBJ databases">
        <title>Draft genome sequence of Embleya hyalina NBRC 13850T.</title>
        <authorList>
            <person name="Komaki H."/>
            <person name="Hosoyama A."/>
            <person name="Kimura A."/>
            <person name="Ichikawa N."/>
            <person name="Tamura T."/>
        </authorList>
    </citation>
    <scope>NUCLEOTIDE SEQUENCE [LARGE SCALE GENOMIC DNA]</scope>
    <source>
        <strain evidence="6 7">NBRC 13850</strain>
    </source>
</reference>
<evidence type="ECO:0000259" key="5">
    <source>
        <dbReference type="Pfam" id="PF00296"/>
    </source>
</evidence>
<dbReference type="EMBL" id="BIFH01000040">
    <property type="protein sequence ID" value="GCE00564.1"/>
    <property type="molecule type" value="Genomic_DNA"/>
</dbReference>
<dbReference type="InterPro" id="IPR050172">
    <property type="entry name" value="SsuD_RutA_monooxygenase"/>
</dbReference>
<organism evidence="6 7">
    <name type="scientific">Embleya hyalina</name>
    <dbReference type="NCBI Taxonomy" id="516124"/>
    <lineage>
        <taxon>Bacteria</taxon>
        <taxon>Bacillati</taxon>
        <taxon>Actinomycetota</taxon>
        <taxon>Actinomycetes</taxon>
        <taxon>Kitasatosporales</taxon>
        <taxon>Streptomycetaceae</taxon>
        <taxon>Embleya</taxon>
    </lineage>
</organism>
<dbReference type="RefSeq" id="WP_246127221.1">
    <property type="nucleotide sequence ID" value="NZ_BIFH01000040.1"/>
</dbReference>
<keyword evidence="1" id="KW-0285">Flavoprotein</keyword>